<dbReference type="EC" id="5.4.99.-" evidence="6"/>
<dbReference type="InterPro" id="IPR006224">
    <property type="entry name" value="PsdUridine_synth_RluA-like_CS"/>
</dbReference>
<dbReference type="AlphaFoldDB" id="A0A238D4W3"/>
<feature type="region of interest" description="Disordered" evidence="7">
    <location>
        <begin position="25"/>
        <end position="55"/>
    </location>
</feature>
<evidence type="ECO:0000256" key="4">
    <source>
        <dbReference type="PIRSR" id="PIRSR606225-1"/>
    </source>
</evidence>
<feature type="domain" description="Pseudouridine synthase RsuA/RluA-like" evidence="8">
    <location>
        <begin position="151"/>
        <end position="304"/>
    </location>
</feature>
<dbReference type="GO" id="GO:0000455">
    <property type="term" value="P:enzyme-directed rRNA pseudouridine synthesis"/>
    <property type="evidence" value="ECO:0007669"/>
    <property type="project" value="TreeGrafter"/>
</dbReference>
<evidence type="ECO:0000256" key="5">
    <source>
        <dbReference type="PROSITE-ProRule" id="PRU00182"/>
    </source>
</evidence>
<dbReference type="SUPFAM" id="SSF55120">
    <property type="entry name" value="Pseudouridine synthase"/>
    <property type="match status" value="1"/>
</dbReference>
<dbReference type="Proteomes" id="UP000214566">
    <property type="component" value="Unassembled WGS sequence"/>
</dbReference>
<keyword evidence="2 6" id="KW-0413">Isomerase</keyword>
<dbReference type="GO" id="GO:0003723">
    <property type="term" value="F:RNA binding"/>
    <property type="evidence" value="ECO:0007669"/>
    <property type="project" value="UniProtKB-KW"/>
</dbReference>
<reference evidence="9 10" key="1">
    <citation type="submission" date="2016-06" db="EMBL/GenBank/DDBJ databases">
        <authorList>
            <person name="Kjaerup R.B."/>
            <person name="Dalgaard T.S."/>
            <person name="Juul-Madsen H.R."/>
        </authorList>
    </citation>
    <scope>NUCLEOTIDE SEQUENCE [LARGE SCALE GENOMIC DNA]</scope>
    <source>
        <strain evidence="9 10">DSM 16361</strain>
    </source>
</reference>
<dbReference type="CDD" id="cd00165">
    <property type="entry name" value="S4"/>
    <property type="match status" value="1"/>
</dbReference>
<evidence type="ECO:0000256" key="7">
    <source>
        <dbReference type="SAM" id="MobiDB-lite"/>
    </source>
</evidence>
<organism evidence="9 10">
    <name type="scientific">Thiomonas delicata</name>
    <name type="common">Thiomonas cuprina</name>
    <dbReference type="NCBI Taxonomy" id="364030"/>
    <lineage>
        <taxon>Bacteria</taxon>
        <taxon>Pseudomonadati</taxon>
        <taxon>Pseudomonadota</taxon>
        <taxon>Betaproteobacteria</taxon>
        <taxon>Burkholderiales</taxon>
        <taxon>Thiomonas</taxon>
    </lineage>
</organism>
<comment type="similarity">
    <text evidence="1 6">Belongs to the pseudouridine synthase RluA family.</text>
</comment>
<accession>A0A238D4W3</accession>
<keyword evidence="10" id="KW-1185">Reference proteome</keyword>
<evidence type="ECO:0000313" key="9">
    <source>
        <dbReference type="EMBL" id="SBP88210.1"/>
    </source>
</evidence>
<proteinExistence type="inferred from homology"/>
<dbReference type="InterPro" id="IPR050188">
    <property type="entry name" value="RluA_PseudoU_synthase"/>
</dbReference>
<evidence type="ECO:0000256" key="1">
    <source>
        <dbReference type="ARBA" id="ARBA00010876"/>
    </source>
</evidence>
<dbReference type="GO" id="GO:0160140">
    <property type="term" value="F:23S rRNA pseudouridine(1911/1915/1917) synthase activity"/>
    <property type="evidence" value="ECO:0007669"/>
    <property type="project" value="UniProtKB-EC"/>
</dbReference>
<dbReference type="PANTHER" id="PTHR21600">
    <property type="entry name" value="MITOCHONDRIAL RNA PSEUDOURIDINE SYNTHASE"/>
    <property type="match status" value="1"/>
</dbReference>
<sequence length="383" mass="41163">MHALAPCGRAVPDRLHGRRRGLHYARGMQVRDPGAAAPTDPSSPADADDPPDLEPCDPVAEMAALQARIPATAAGERLDKVLAQLFPQFSRSRLKAWCEAGLVRMEGTPAAPRTKARNAALLELQVPQEPEAGAFTPEPVALVLVWEDAELAVIDKPAGLVVHPAAGNWSGTLLNGLLFRFPETAAVPRAGIVHRLDKDTSGLLVVARTLRAQTDLVRQLQARSVSRQYLALAWGELKRPVTVDAPIARHPRDRLRMAVVAGGKPARTHLLPLAVLATPHGPVTALRCRLESGRTHQIRVHAQHAGLPLLGDALYGRRSAPALDLQRQALHAAVLRFAHPATGVSMRFESPVAADVRAQWLALGGRADVMDTRLWSDDATLAG</sequence>
<dbReference type="InterPro" id="IPR020103">
    <property type="entry name" value="PsdUridine_synth_cat_dom_sf"/>
</dbReference>
<dbReference type="InterPro" id="IPR006225">
    <property type="entry name" value="PsdUridine_synth_RluC/D"/>
</dbReference>
<dbReference type="InterPro" id="IPR006145">
    <property type="entry name" value="PsdUridine_synth_RsuA/RluA"/>
</dbReference>
<dbReference type="CDD" id="cd02869">
    <property type="entry name" value="PseudoU_synth_RluA_like"/>
    <property type="match status" value="1"/>
</dbReference>
<dbReference type="Gene3D" id="3.10.290.10">
    <property type="entry name" value="RNA-binding S4 domain"/>
    <property type="match status" value="1"/>
</dbReference>
<feature type="active site" evidence="4">
    <location>
        <position position="197"/>
    </location>
</feature>
<dbReference type="GO" id="GO:0016829">
    <property type="term" value="F:lyase activity"/>
    <property type="evidence" value="ECO:0007669"/>
    <property type="project" value="UniProtKB-KW"/>
</dbReference>
<feature type="compositionally biased region" description="Acidic residues" evidence="7">
    <location>
        <begin position="46"/>
        <end position="55"/>
    </location>
</feature>
<evidence type="ECO:0000313" key="10">
    <source>
        <dbReference type="Proteomes" id="UP000214566"/>
    </source>
</evidence>
<name>A0A238D4W3_THIDL</name>
<comment type="catalytic activity">
    <reaction evidence="3">
        <text>uridine(1911/1915/1917) in 23S rRNA = pseudouridine(1911/1915/1917) in 23S rRNA</text>
        <dbReference type="Rhea" id="RHEA:42524"/>
        <dbReference type="Rhea" id="RHEA-COMP:10097"/>
        <dbReference type="Rhea" id="RHEA-COMP:10098"/>
        <dbReference type="ChEBI" id="CHEBI:65314"/>
        <dbReference type="ChEBI" id="CHEBI:65315"/>
        <dbReference type="EC" id="5.4.99.23"/>
    </reaction>
</comment>
<comment type="function">
    <text evidence="6">Responsible for synthesis of pseudouridine from uracil.</text>
</comment>
<dbReference type="SUPFAM" id="SSF55174">
    <property type="entry name" value="Alpha-L RNA-binding motif"/>
    <property type="match status" value="1"/>
</dbReference>
<feature type="compositionally biased region" description="Low complexity" evidence="7">
    <location>
        <begin position="32"/>
        <end position="45"/>
    </location>
</feature>
<keyword evidence="9" id="KW-0456">Lyase</keyword>
<evidence type="ECO:0000256" key="3">
    <source>
        <dbReference type="ARBA" id="ARBA00036882"/>
    </source>
</evidence>
<dbReference type="PANTHER" id="PTHR21600:SF44">
    <property type="entry name" value="RIBOSOMAL LARGE SUBUNIT PSEUDOURIDINE SYNTHASE D"/>
    <property type="match status" value="1"/>
</dbReference>
<evidence type="ECO:0000259" key="8">
    <source>
        <dbReference type="Pfam" id="PF00849"/>
    </source>
</evidence>
<dbReference type="PROSITE" id="PS50889">
    <property type="entry name" value="S4"/>
    <property type="match status" value="1"/>
</dbReference>
<evidence type="ECO:0000256" key="6">
    <source>
        <dbReference type="RuleBase" id="RU362028"/>
    </source>
</evidence>
<dbReference type="EMBL" id="FLMQ01000055">
    <property type="protein sequence ID" value="SBP88210.1"/>
    <property type="molecule type" value="Genomic_DNA"/>
</dbReference>
<dbReference type="NCBIfam" id="TIGR00005">
    <property type="entry name" value="rluA_subfam"/>
    <property type="match status" value="1"/>
</dbReference>
<dbReference type="Gene3D" id="3.30.2350.10">
    <property type="entry name" value="Pseudouridine synthase"/>
    <property type="match status" value="1"/>
</dbReference>
<dbReference type="Pfam" id="PF00849">
    <property type="entry name" value="PseudoU_synth_2"/>
    <property type="match status" value="1"/>
</dbReference>
<comment type="catalytic activity">
    <reaction evidence="6">
        <text>a uridine in RNA = a pseudouridine in RNA</text>
        <dbReference type="Rhea" id="RHEA:48348"/>
        <dbReference type="Rhea" id="RHEA-COMP:12068"/>
        <dbReference type="Rhea" id="RHEA-COMP:12069"/>
        <dbReference type="ChEBI" id="CHEBI:65314"/>
        <dbReference type="ChEBI" id="CHEBI:65315"/>
    </reaction>
</comment>
<dbReference type="InterPro" id="IPR036986">
    <property type="entry name" value="S4_RNA-bd_sf"/>
</dbReference>
<dbReference type="PROSITE" id="PS01129">
    <property type="entry name" value="PSI_RLU"/>
    <property type="match status" value="1"/>
</dbReference>
<keyword evidence="5" id="KW-0694">RNA-binding</keyword>
<evidence type="ECO:0000256" key="2">
    <source>
        <dbReference type="ARBA" id="ARBA00023235"/>
    </source>
</evidence>
<protein>
    <recommendedName>
        <fullName evidence="6">Pseudouridine synthase</fullName>
        <ecNumber evidence="6">5.4.99.-</ecNumber>
    </recommendedName>
</protein>
<gene>
    <name evidence="9" type="primary">rluD</name>
    <name evidence="9" type="ORF">THIARS_60923</name>
</gene>